<evidence type="ECO:0000259" key="1">
    <source>
        <dbReference type="PROSITE" id="PS51832"/>
    </source>
</evidence>
<evidence type="ECO:0000313" key="3">
    <source>
        <dbReference type="Proteomes" id="UP000183085"/>
    </source>
</evidence>
<reference evidence="2 3" key="1">
    <citation type="journal article" date="2016" name="Environ. Microbiol.">
        <title>Genomic resolution of a cold subsurface aquifer community provides metabolic insights for novel microbes adapted to high CO concentrations.</title>
        <authorList>
            <person name="Probst A.J."/>
            <person name="Castelle C.J."/>
            <person name="Singh A."/>
            <person name="Brown C.T."/>
            <person name="Anantharaman K."/>
            <person name="Sharon I."/>
            <person name="Hug L.A."/>
            <person name="Burstein D."/>
            <person name="Emerson J.B."/>
            <person name="Thomas B.C."/>
            <person name="Banfield J.F."/>
        </authorList>
    </citation>
    <scope>NUCLEOTIDE SEQUENCE [LARGE SCALE GENOMIC DNA]</scope>
    <source>
        <strain evidence="2">CG2_30_40_21</strain>
    </source>
</reference>
<dbReference type="Proteomes" id="UP000183085">
    <property type="component" value="Unassembled WGS sequence"/>
</dbReference>
<feature type="domain" description="HD-GYP" evidence="1">
    <location>
        <begin position="74"/>
        <end position="270"/>
    </location>
</feature>
<protein>
    <recommendedName>
        <fullName evidence="1">HD-GYP domain-containing protein</fullName>
    </recommendedName>
</protein>
<dbReference type="CDD" id="cd00077">
    <property type="entry name" value="HDc"/>
    <property type="match status" value="1"/>
</dbReference>
<dbReference type="PANTHER" id="PTHR43155">
    <property type="entry name" value="CYCLIC DI-GMP PHOSPHODIESTERASE PA4108-RELATED"/>
    <property type="match status" value="1"/>
</dbReference>
<dbReference type="SUPFAM" id="SSF109604">
    <property type="entry name" value="HD-domain/PDEase-like"/>
    <property type="match status" value="1"/>
</dbReference>
<proteinExistence type="predicted"/>
<accession>A0A1J5E453</accession>
<dbReference type="Gene3D" id="1.10.3210.10">
    <property type="entry name" value="Hypothetical protein af1432"/>
    <property type="match status" value="1"/>
</dbReference>
<gene>
    <name evidence="2" type="ORF">AUJ95_00930</name>
</gene>
<sequence length="336" mass="38466">MGKRGVFFKDMPDEKGDNSAKDIITEALESVPPMLSSQTQKEAMKIIHFTINNVKMGKIVDDKETKKLIKNMVEEIMDNQDAMLNLIKIKSHDEYTFSHSVNVCMIATLIGVRHQLSADLLEELAFGAMLQDLGKIKVSDEILFKSGRLNEKEIEEIKKHTLYSQQILSENSRIGELPRKIACQHHERWHGQGYPHRISGENIELLARISAIADVYDALTTDRPYRKKFLPYDAVRLIVSKADDEFYADAVRAFVESVSIYPLGSLIKLNTEEIGMVVKINRKAIVRPTIRILFDSSGNILEEPLNTDLIKERERFVVCAVDEEEVYRMHTEQMKE</sequence>
<dbReference type="PANTHER" id="PTHR43155:SF2">
    <property type="entry name" value="CYCLIC DI-GMP PHOSPHODIESTERASE PA4108"/>
    <property type="match status" value="1"/>
</dbReference>
<dbReference type="STRING" id="1817895.AUJ95_00930"/>
<dbReference type="InterPro" id="IPR037522">
    <property type="entry name" value="HD_GYP_dom"/>
</dbReference>
<dbReference type="InterPro" id="IPR003607">
    <property type="entry name" value="HD/PDEase_dom"/>
</dbReference>
<dbReference type="AlphaFoldDB" id="A0A1J5E453"/>
<dbReference type="Pfam" id="PF13487">
    <property type="entry name" value="HD_5"/>
    <property type="match status" value="1"/>
</dbReference>
<evidence type="ECO:0000313" key="2">
    <source>
        <dbReference type="EMBL" id="OIP43185.1"/>
    </source>
</evidence>
<dbReference type="PROSITE" id="PS51832">
    <property type="entry name" value="HD_GYP"/>
    <property type="match status" value="1"/>
</dbReference>
<organism evidence="2 3">
    <name type="scientific">Candidatus Desantisbacteria bacterium CG2_30_40_21</name>
    <dbReference type="NCBI Taxonomy" id="1817895"/>
    <lineage>
        <taxon>Bacteria</taxon>
        <taxon>Candidatus Desantisiibacteriota</taxon>
    </lineage>
</organism>
<name>A0A1J5E453_9BACT</name>
<comment type="caution">
    <text evidence="2">The sequence shown here is derived from an EMBL/GenBank/DDBJ whole genome shotgun (WGS) entry which is preliminary data.</text>
</comment>
<dbReference type="EMBL" id="MNYI01000024">
    <property type="protein sequence ID" value="OIP43185.1"/>
    <property type="molecule type" value="Genomic_DNA"/>
</dbReference>
<dbReference type="SMART" id="SM00471">
    <property type="entry name" value="HDc"/>
    <property type="match status" value="1"/>
</dbReference>